<keyword evidence="2" id="KW-1185">Reference proteome</keyword>
<protein>
    <submittedName>
        <fullName evidence="1">Uncharacterized protein</fullName>
    </submittedName>
</protein>
<reference evidence="1 2" key="1">
    <citation type="journal article" date="2018" name="Front. Plant Sci.">
        <title>Red Clover (Trifolium pratense) and Zigzag Clover (T. medium) - A Picture of Genomic Similarities and Differences.</title>
        <authorList>
            <person name="Dluhosova J."/>
            <person name="Istvanek J."/>
            <person name="Nedelnik J."/>
            <person name="Repkova J."/>
        </authorList>
    </citation>
    <scope>NUCLEOTIDE SEQUENCE [LARGE SCALE GENOMIC DNA]</scope>
    <source>
        <strain evidence="2">cv. 10/8</strain>
        <tissue evidence="1">Leaf</tissue>
    </source>
</reference>
<feature type="non-terminal residue" evidence="1">
    <location>
        <position position="58"/>
    </location>
</feature>
<name>A0A392RU32_9FABA</name>
<dbReference type="AlphaFoldDB" id="A0A392RU32"/>
<organism evidence="1 2">
    <name type="scientific">Trifolium medium</name>
    <dbReference type="NCBI Taxonomy" id="97028"/>
    <lineage>
        <taxon>Eukaryota</taxon>
        <taxon>Viridiplantae</taxon>
        <taxon>Streptophyta</taxon>
        <taxon>Embryophyta</taxon>
        <taxon>Tracheophyta</taxon>
        <taxon>Spermatophyta</taxon>
        <taxon>Magnoliopsida</taxon>
        <taxon>eudicotyledons</taxon>
        <taxon>Gunneridae</taxon>
        <taxon>Pentapetalae</taxon>
        <taxon>rosids</taxon>
        <taxon>fabids</taxon>
        <taxon>Fabales</taxon>
        <taxon>Fabaceae</taxon>
        <taxon>Papilionoideae</taxon>
        <taxon>50 kb inversion clade</taxon>
        <taxon>NPAAA clade</taxon>
        <taxon>Hologalegina</taxon>
        <taxon>IRL clade</taxon>
        <taxon>Trifolieae</taxon>
        <taxon>Trifolium</taxon>
    </lineage>
</organism>
<sequence>MSAEEDSWVSRLAAECCYMVKSAYSFFAPSILNEANIGNSEDFVFESIWNSQKTPSKV</sequence>
<dbReference type="EMBL" id="LXQA010270783">
    <property type="protein sequence ID" value="MCI39712.1"/>
    <property type="molecule type" value="Genomic_DNA"/>
</dbReference>
<comment type="caution">
    <text evidence="1">The sequence shown here is derived from an EMBL/GenBank/DDBJ whole genome shotgun (WGS) entry which is preliminary data.</text>
</comment>
<evidence type="ECO:0000313" key="2">
    <source>
        <dbReference type="Proteomes" id="UP000265520"/>
    </source>
</evidence>
<proteinExistence type="predicted"/>
<evidence type="ECO:0000313" key="1">
    <source>
        <dbReference type="EMBL" id="MCI39712.1"/>
    </source>
</evidence>
<accession>A0A392RU32</accession>
<dbReference type="Proteomes" id="UP000265520">
    <property type="component" value="Unassembled WGS sequence"/>
</dbReference>